<dbReference type="Pfam" id="PF07687">
    <property type="entry name" value="M20_dimer"/>
    <property type="match status" value="1"/>
</dbReference>
<dbReference type="SUPFAM" id="SSF53187">
    <property type="entry name" value="Zn-dependent exopeptidases"/>
    <property type="match status" value="1"/>
</dbReference>
<dbReference type="CDD" id="cd05666">
    <property type="entry name" value="M20_Acy1-like"/>
    <property type="match status" value="1"/>
</dbReference>
<gene>
    <name evidence="4" type="ORF">GWI72_14885</name>
</gene>
<dbReference type="EMBL" id="JAABLQ010000002">
    <property type="protein sequence ID" value="NBN79559.1"/>
    <property type="molecule type" value="Genomic_DNA"/>
</dbReference>
<dbReference type="AlphaFoldDB" id="A0A7X5J987"/>
<dbReference type="InterPro" id="IPR017439">
    <property type="entry name" value="Amidohydrolase"/>
</dbReference>
<sequence length="397" mass="42850">MTRETPDPTRFLTERLPIYRDWRQHLHRHPETAFAEHETAAFVAGRLRDMGLEVAEGLAGTGLVATLRGTGPGRTIGLRADMDALPIPETGTVPWRSLRPGVSHACGHDGHMTMLLAAADYLSRQAGLAGTIHFVFQPAEEAAGGGQKMVEDGLFDRYPMDSIFGLHNWPGLPLGQVAVRPGAMMAAMDLFSFRIRARGVHAAMPHLGTDSIVAAGALAGSLQNIVSRAIDPHHPLVLSLTQIHGGQSLNALPDQVDLQGTLRYFDDTAGAIAHRRMREIAEGIARSHDVAIDLDIKPAYPVTLNETTATATMVRAARRLPGGLDIVEQFTPSTASEDFAFMLQARPGAYAWIGNGRDTALHNPDFDFNDDLIPIGARYWIEVASEALDAPGAGTRT</sequence>
<keyword evidence="5" id="KW-1185">Reference proteome</keyword>
<dbReference type="GO" id="GO:0050118">
    <property type="term" value="F:N-acetyldiaminopimelate deacetylase activity"/>
    <property type="evidence" value="ECO:0007669"/>
    <property type="project" value="UniProtKB-ARBA"/>
</dbReference>
<keyword evidence="1" id="KW-0378">Hydrolase</keyword>
<protein>
    <submittedName>
        <fullName evidence="4">Amidohydrolase</fullName>
    </submittedName>
</protein>
<dbReference type="InterPro" id="IPR002933">
    <property type="entry name" value="Peptidase_M20"/>
</dbReference>
<proteinExistence type="predicted"/>
<reference evidence="5" key="1">
    <citation type="submission" date="2020-01" db="EMBL/GenBank/DDBJ databases">
        <authorList>
            <person name="Fang Y."/>
            <person name="Sun R."/>
            <person name="Nie L."/>
            <person name="He J."/>
            <person name="Hao L."/>
            <person name="Wang L."/>
            <person name="Su S."/>
            <person name="Lv E."/>
            <person name="Zhang Z."/>
            <person name="Xie R."/>
            <person name="Liu H."/>
        </authorList>
    </citation>
    <scope>NUCLEOTIDE SEQUENCE [LARGE SCALE GENOMIC DNA]</scope>
    <source>
        <strain evidence="5">XCT-53</strain>
    </source>
</reference>
<keyword evidence="2" id="KW-0464">Manganese</keyword>
<feature type="binding site" evidence="2">
    <location>
        <position position="362"/>
    </location>
    <ligand>
        <name>Mn(2+)</name>
        <dbReference type="ChEBI" id="CHEBI:29035"/>
        <label>2</label>
    </ligand>
</feature>
<dbReference type="Pfam" id="PF01546">
    <property type="entry name" value="Peptidase_M20"/>
    <property type="match status" value="1"/>
</dbReference>
<dbReference type="InterPro" id="IPR011650">
    <property type="entry name" value="Peptidase_M20_dimer"/>
</dbReference>
<evidence type="ECO:0000256" key="2">
    <source>
        <dbReference type="PIRSR" id="PIRSR005962-1"/>
    </source>
</evidence>
<dbReference type="InterPro" id="IPR036264">
    <property type="entry name" value="Bact_exopeptidase_dim_dom"/>
</dbReference>
<dbReference type="GO" id="GO:0019877">
    <property type="term" value="P:diaminopimelate biosynthetic process"/>
    <property type="evidence" value="ECO:0007669"/>
    <property type="project" value="UniProtKB-ARBA"/>
</dbReference>
<comment type="cofactor">
    <cofactor evidence="2">
        <name>Mn(2+)</name>
        <dbReference type="ChEBI" id="CHEBI:29035"/>
    </cofactor>
    <text evidence="2">The Mn(2+) ion enhances activity.</text>
</comment>
<dbReference type="FunFam" id="3.30.70.360:FF:000001">
    <property type="entry name" value="N-acetyldiaminopimelate deacetylase"/>
    <property type="match status" value="1"/>
</dbReference>
<dbReference type="NCBIfam" id="TIGR01891">
    <property type="entry name" value="amidohydrolases"/>
    <property type="match status" value="1"/>
</dbReference>
<evidence type="ECO:0000259" key="3">
    <source>
        <dbReference type="Pfam" id="PF07687"/>
    </source>
</evidence>
<name>A0A7X5J987_9HYPH</name>
<dbReference type="Gene3D" id="3.40.630.10">
    <property type="entry name" value="Zn peptidases"/>
    <property type="match status" value="1"/>
</dbReference>
<dbReference type="RefSeq" id="WP_161709202.1">
    <property type="nucleotide sequence ID" value="NZ_JAABLQ010000002.1"/>
</dbReference>
<organism evidence="4 5">
    <name type="scientific">Pannonibacter tanglangensis</name>
    <dbReference type="NCBI Taxonomy" id="2750084"/>
    <lineage>
        <taxon>Bacteria</taxon>
        <taxon>Pseudomonadati</taxon>
        <taxon>Pseudomonadota</taxon>
        <taxon>Alphaproteobacteria</taxon>
        <taxon>Hyphomicrobiales</taxon>
        <taxon>Stappiaceae</taxon>
        <taxon>Pannonibacter</taxon>
    </lineage>
</organism>
<feature type="binding site" evidence="2">
    <location>
        <position position="141"/>
    </location>
    <ligand>
        <name>Mn(2+)</name>
        <dbReference type="ChEBI" id="CHEBI:29035"/>
        <label>2</label>
    </ligand>
</feature>
<dbReference type="Gene3D" id="3.30.70.360">
    <property type="match status" value="1"/>
</dbReference>
<accession>A0A7X5J987</accession>
<feature type="binding site" evidence="2">
    <location>
        <position position="106"/>
    </location>
    <ligand>
        <name>Mn(2+)</name>
        <dbReference type="ChEBI" id="CHEBI:29035"/>
        <label>2</label>
    </ligand>
</feature>
<dbReference type="Proteomes" id="UP000586722">
    <property type="component" value="Unassembled WGS sequence"/>
</dbReference>
<feature type="binding site" evidence="2">
    <location>
        <position position="167"/>
    </location>
    <ligand>
        <name>Mn(2+)</name>
        <dbReference type="ChEBI" id="CHEBI:29035"/>
        <label>2</label>
    </ligand>
</feature>
<feature type="binding site" evidence="2">
    <location>
        <position position="108"/>
    </location>
    <ligand>
        <name>Mn(2+)</name>
        <dbReference type="ChEBI" id="CHEBI:29035"/>
        <label>2</label>
    </ligand>
</feature>
<dbReference type="PIRSF" id="PIRSF005962">
    <property type="entry name" value="Pept_M20D_amidohydro"/>
    <property type="match status" value="1"/>
</dbReference>
<evidence type="ECO:0000313" key="4">
    <source>
        <dbReference type="EMBL" id="NBN79559.1"/>
    </source>
</evidence>
<evidence type="ECO:0000313" key="5">
    <source>
        <dbReference type="Proteomes" id="UP000586722"/>
    </source>
</evidence>
<evidence type="ECO:0000256" key="1">
    <source>
        <dbReference type="ARBA" id="ARBA00022801"/>
    </source>
</evidence>
<feature type="domain" description="Peptidase M20 dimerisation" evidence="3">
    <location>
        <begin position="193"/>
        <end position="282"/>
    </location>
</feature>
<comment type="caution">
    <text evidence="4">The sequence shown here is derived from an EMBL/GenBank/DDBJ whole genome shotgun (WGS) entry which is preliminary data.</text>
</comment>
<dbReference type="PANTHER" id="PTHR11014">
    <property type="entry name" value="PEPTIDASE M20 FAMILY MEMBER"/>
    <property type="match status" value="1"/>
</dbReference>
<dbReference type="SUPFAM" id="SSF55031">
    <property type="entry name" value="Bacterial exopeptidase dimerisation domain"/>
    <property type="match status" value="1"/>
</dbReference>
<dbReference type="GO" id="GO:0046872">
    <property type="term" value="F:metal ion binding"/>
    <property type="evidence" value="ECO:0007669"/>
    <property type="project" value="UniProtKB-KW"/>
</dbReference>
<keyword evidence="2" id="KW-0479">Metal-binding</keyword>
<dbReference type="PANTHER" id="PTHR11014:SF63">
    <property type="entry name" value="METALLOPEPTIDASE, PUTATIVE (AFU_ORTHOLOGUE AFUA_6G09600)-RELATED"/>
    <property type="match status" value="1"/>
</dbReference>